<accession>A0A9Q0XHS2</accession>
<organism evidence="2 3">
    <name type="scientific">Phrynocephalus forsythii</name>
    <dbReference type="NCBI Taxonomy" id="171643"/>
    <lineage>
        <taxon>Eukaryota</taxon>
        <taxon>Metazoa</taxon>
        <taxon>Chordata</taxon>
        <taxon>Craniata</taxon>
        <taxon>Vertebrata</taxon>
        <taxon>Euteleostomi</taxon>
        <taxon>Lepidosauria</taxon>
        <taxon>Squamata</taxon>
        <taxon>Bifurcata</taxon>
        <taxon>Unidentata</taxon>
        <taxon>Episquamata</taxon>
        <taxon>Toxicofera</taxon>
        <taxon>Iguania</taxon>
        <taxon>Acrodonta</taxon>
        <taxon>Agamidae</taxon>
        <taxon>Agaminae</taxon>
        <taxon>Phrynocephalus</taxon>
    </lineage>
</organism>
<reference evidence="2" key="1">
    <citation type="journal article" date="2023" name="DNA Res.">
        <title>Chromosome-level genome assembly of Phrynocephalus forsythii using third-generation DNA sequencing and Hi-C analysis.</title>
        <authorList>
            <person name="Qi Y."/>
            <person name="Zhao W."/>
            <person name="Zhao Y."/>
            <person name="Niu C."/>
            <person name="Cao S."/>
            <person name="Zhang Y."/>
        </authorList>
    </citation>
    <scope>NUCLEOTIDE SEQUENCE</scope>
    <source>
        <tissue evidence="2">Muscle</tissue>
    </source>
</reference>
<proteinExistence type="predicted"/>
<feature type="region of interest" description="Disordered" evidence="1">
    <location>
        <begin position="1"/>
        <end position="28"/>
    </location>
</feature>
<feature type="non-terminal residue" evidence="2">
    <location>
        <position position="130"/>
    </location>
</feature>
<feature type="compositionally biased region" description="Low complexity" evidence="1">
    <location>
        <begin position="91"/>
        <end position="109"/>
    </location>
</feature>
<sequence>MAEAAASLSGPGPGPGGVPGDGGVVGLRAKLGAAGGGALELRVQALPADLGADEGLQRVARDAADALRRHHDGARFPARQQRGGKRERALPPHLRAAAAARDPPRSAAPGTGRITHLPSSPHLRMAQGLG</sequence>
<dbReference type="AlphaFoldDB" id="A0A9Q0XHS2"/>
<gene>
    <name evidence="2" type="ORF">JRQ81_002129</name>
</gene>
<keyword evidence="3" id="KW-1185">Reference proteome</keyword>
<comment type="caution">
    <text evidence="2">The sequence shown here is derived from an EMBL/GenBank/DDBJ whole genome shotgun (WGS) entry which is preliminary data.</text>
</comment>
<feature type="region of interest" description="Disordered" evidence="1">
    <location>
        <begin position="67"/>
        <end position="130"/>
    </location>
</feature>
<evidence type="ECO:0000313" key="3">
    <source>
        <dbReference type="Proteomes" id="UP001142489"/>
    </source>
</evidence>
<name>A0A9Q0XHS2_9SAUR</name>
<protein>
    <submittedName>
        <fullName evidence="2">Uncharacterized protein</fullName>
    </submittedName>
</protein>
<dbReference type="EMBL" id="JAPFRF010000011">
    <property type="protein sequence ID" value="KAJ7315967.1"/>
    <property type="molecule type" value="Genomic_DNA"/>
</dbReference>
<evidence type="ECO:0000313" key="2">
    <source>
        <dbReference type="EMBL" id="KAJ7315967.1"/>
    </source>
</evidence>
<feature type="compositionally biased region" description="Gly residues" evidence="1">
    <location>
        <begin position="15"/>
        <end position="25"/>
    </location>
</feature>
<dbReference type="Proteomes" id="UP001142489">
    <property type="component" value="Unassembled WGS sequence"/>
</dbReference>
<evidence type="ECO:0000256" key="1">
    <source>
        <dbReference type="SAM" id="MobiDB-lite"/>
    </source>
</evidence>